<name>A0A336N710_AGGAP</name>
<dbReference type="Gene3D" id="3.40.50.2000">
    <property type="entry name" value="Glycogen Phosphorylase B"/>
    <property type="match status" value="1"/>
</dbReference>
<evidence type="ECO:0000313" key="1">
    <source>
        <dbReference type="EMBL" id="SSZ30237.1"/>
    </source>
</evidence>
<reference evidence="1 2" key="1">
    <citation type="submission" date="2018-06" db="EMBL/GenBank/DDBJ databases">
        <authorList>
            <consortium name="Pathogen Informatics"/>
            <person name="Doyle S."/>
        </authorList>
    </citation>
    <scope>NUCLEOTIDE SEQUENCE [LARGE SCALE GENOMIC DNA]</scope>
    <source>
        <strain evidence="1 2">NCTC5908</strain>
    </source>
</reference>
<organism evidence="1 2">
    <name type="scientific">Aggregatibacter aphrophilus</name>
    <name type="common">Haemophilus aphrophilus</name>
    <dbReference type="NCBI Taxonomy" id="732"/>
    <lineage>
        <taxon>Bacteria</taxon>
        <taxon>Pseudomonadati</taxon>
        <taxon>Pseudomonadota</taxon>
        <taxon>Gammaproteobacteria</taxon>
        <taxon>Pasteurellales</taxon>
        <taxon>Pasteurellaceae</taxon>
        <taxon>Aggregatibacter</taxon>
    </lineage>
</organism>
<dbReference type="EMBL" id="UFSP01000003">
    <property type="protein sequence ID" value="SSZ30237.1"/>
    <property type="molecule type" value="Genomic_DNA"/>
</dbReference>
<dbReference type="Proteomes" id="UP000253728">
    <property type="component" value="Unassembled WGS sequence"/>
</dbReference>
<protein>
    <submittedName>
        <fullName evidence="1">Uncharacterized protein</fullName>
    </submittedName>
</protein>
<dbReference type="STRING" id="732.ADJ80_04005"/>
<proteinExistence type="predicted"/>
<accession>A0A336N710</accession>
<dbReference type="SUPFAM" id="SSF53756">
    <property type="entry name" value="UDP-Glycosyltransferase/glycogen phosphorylase"/>
    <property type="match status" value="1"/>
</dbReference>
<evidence type="ECO:0000313" key="2">
    <source>
        <dbReference type="Proteomes" id="UP000253728"/>
    </source>
</evidence>
<gene>
    <name evidence="1" type="ORF">NCTC5908_02060</name>
</gene>
<sequence>MLITRKFIAKLAGKRKEAKIDLTVIKSVLLKPIGDTIGCAVAHTAHLNQLKSANPDLVIGAIVTERNRDIFAYSGLVDKLLEDKPSTYITQCNKWDLYLDFQPTYTTKSVILEKLLSPKYIVIFNKKDKNTIIQKQLKTTQNDTTHISDYLNNTILSDYLDPKKAEYVLENKESIRFDVLWGEINPEFYWPHREVLDKFRQKNLLRSLINWLRIY</sequence>
<dbReference type="AlphaFoldDB" id="A0A336N710"/>